<proteinExistence type="inferred from homology"/>
<dbReference type="PANTHER" id="PTHR43790:SF2">
    <property type="entry name" value="AUTOINDUCER 2 IMPORT ATP-BINDING PROTEIN LSRA"/>
    <property type="match status" value="1"/>
</dbReference>
<dbReference type="GO" id="GO:0005524">
    <property type="term" value="F:ATP binding"/>
    <property type="evidence" value="ECO:0007669"/>
    <property type="project" value="UniProtKB-KW"/>
</dbReference>
<evidence type="ECO:0000313" key="6">
    <source>
        <dbReference type="Proteomes" id="UP001242480"/>
    </source>
</evidence>
<dbReference type="CDD" id="cd03216">
    <property type="entry name" value="ABC_Carb_Monos_I"/>
    <property type="match status" value="1"/>
</dbReference>
<comment type="similarity">
    <text evidence="1">Belongs to the ABC transporter superfamily. AI-2 autoinducer porter (TC 3.A.1.2.8) family.</text>
</comment>
<organism evidence="5 6">
    <name type="scientific">Labrys wisconsinensis</name>
    <dbReference type="NCBI Taxonomy" id="425677"/>
    <lineage>
        <taxon>Bacteria</taxon>
        <taxon>Pseudomonadati</taxon>
        <taxon>Pseudomonadota</taxon>
        <taxon>Alphaproteobacteria</taxon>
        <taxon>Hyphomicrobiales</taxon>
        <taxon>Xanthobacteraceae</taxon>
        <taxon>Labrys</taxon>
    </lineage>
</organism>
<keyword evidence="3 5" id="KW-0067">ATP-binding</keyword>
<evidence type="ECO:0000256" key="1">
    <source>
        <dbReference type="ARBA" id="ARBA00009404"/>
    </source>
</evidence>
<evidence type="ECO:0000313" key="5">
    <source>
        <dbReference type="EMBL" id="MDQ0469580.1"/>
    </source>
</evidence>
<evidence type="ECO:0000256" key="3">
    <source>
        <dbReference type="ARBA" id="ARBA00022840"/>
    </source>
</evidence>
<dbReference type="Pfam" id="PF00005">
    <property type="entry name" value="ABC_tran"/>
    <property type="match status" value="2"/>
</dbReference>
<dbReference type="PROSITE" id="PS50893">
    <property type="entry name" value="ABC_TRANSPORTER_2"/>
    <property type="match status" value="2"/>
</dbReference>
<evidence type="ECO:0000256" key="2">
    <source>
        <dbReference type="ARBA" id="ARBA00022741"/>
    </source>
</evidence>
<accession>A0ABU0J5Q1</accession>
<name>A0ABU0J5Q1_9HYPH</name>
<dbReference type="InterPro" id="IPR027417">
    <property type="entry name" value="P-loop_NTPase"/>
</dbReference>
<gene>
    <name evidence="5" type="ORF">QO011_002596</name>
</gene>
<reference evidence="5 6" key="1">
    <citation type="submission" date="2023-07" db="EMBL/GenBank/DDBJ databases">
        <title>Genomic Encyclopedia of Type Strains, Phase IV (KMG-IV): sequencing the most valuable type-strain genomes for metagenomic binning, comparative biology and taxonomic classification.</title>
        <authorList>
            <person name="Goeker M."/>
        </authorList>
    </citation>
    <scope>NUCLEOTIDE SEQUENCE [LARGE SCALE GENOMIC DNA]</scope>
    <source>
        <strain evidence="5 6">DSM 19619</strain>
    </source>
</reference>
<dbReference type="SMART" id="SM00382">
    <property type="entry name" value="AAA"/>
    <property type="match status" value="1"/>
</dbReference>
<keyword evidence="6" id="KW-1185">Reference proteome</keyword>
<dbReference type="InterPro" id="IPR003439">
    <property type="entry name" value="ABC_transporter-like_ATP-bd"/>
</dbReference>
<dbReference type="InterPro" id="IPR050107">
    <property type="entry name" value="ABC_carbohydrate_import_ATPase"/>
</dbReference>
<feature type="domain" description="ABC transporter" evidence="4">
    <location>
        <begin position="240"/>
        <end position="493"/>
    </location>
</feature>
<comment type="caution">
    <text evidence="5">The sequence shown here is derived from an EMBL/GenBank/DDBJ whole genome shotgun (WGS) entry which is preliminary data.</text>
</comment>
<dbReference type="PANTHER" id="PTHR43790">
    <property type="entry name" value="CARBOHYDRATE TRANSPORT ATP-BINDING PROTEIN MG119-RELATED"/>
    <property type="match status" value="1"/>
</dbReference>
<protein>
    <submittedName>
        <fullName evidence="5">Ribose transport system ATP-binding protein</fullName>
    </submittedName>
</protein>
<dbReference type="RefSeq" id="WP_307272421.1">
    <property type="nucleotide sequence ID" value="NZ_JAUSVX010000004.1"/>
</dbReference>
<feature type="domain" description="ABC transporter" evidence="4">
    <location>
        <begin position="13"/>
        <end position="244"/>
    </location>
</feature>
<dbReference type="EMBL" id="JAUSVX010000004">
    <property type="protein sequence ID" value="MDQ0469580.1"/>
    <property type="molecule type" value="Genomic_DNA"/>
</dbReference>
<evidence type="ECO:0000259" key="4">
    <source>
        <dbReference type="PROSITE" id="PS50893"/>
    </source>
</evidence>
<dbReference type="InterPro" id="IPR003593">
    <property type="entry name" value="AAA+_ATPase"/>
</dbReference>
<sequence length="494" mass="52604">MSDRPADRPPPILAALAIEKRFGPTPVLKQADLSIARGEIHALLGGNGAGKSTLIRIVSGSIRRDGGSIRVDGAERFDPAAIAVVFQELALFPHLTVAENIDLPHRKRAFGLVRHDRRAREAAAALAMIDEDLAREALDRPAAELDLHQRQLVEIARALSSGARLLLLDEPTANLTFAEAERLFRILRRLAARGIATLIVSHRMHEIRAVADVCTVLRDGRTVIDRQPLRDLRDEAIVEAMGQGQGRAPRQAGPPPAQTTAAGATIDLQAGDLALRLAPGSVLGLAGAPSGPADLIDGLIGVRPSLAWRIMIDGRPMRFATPAHAIRGGVGYVSGDRAEKGLLATLPILDNVVAAARVAGRRWFTAAREAAAAEDALDRLSIKAPSIDALPQTLSGGTQQKLLLARWLERAPRLLVLEEPTRGVDIGTKQEIYAVIRRAAAAGTVVVWWSTEFSELAQICDRVVAFDLAGRPSGLLAGSGITDVAMARATGMAA</sequence>
<dbReference type="Proteomes" id="UP001242480">
    <property type="component" value="Unassembled WGS sequence"/>
</dbReference>
<keyword evidence="2" id="KW-0547">Nucleotide-binding</keyword>
<dbReference type="Gene3D" id="3.40.50.300">
    <property type="entry name" value="P-loop containing nucleotide triphosphate hydrolases"/>
    <property type="match status" value="2"/>
</dbReference>
<dbReference type="CDD" id="cd03215">
    <property type="entry name" value="ABC_Carb_Monos_II"/>
    <property type="match status" value="1"/>
</dbReference>
<dbReference type="SUPFAM" id="SSF52540">
    <property type="entry name" value="P-loop containing nucleoside triphosphate hydrolases"/>
    <property type="match status" value="2"/>
</dbReference>